<evidence type="ECO:0000313" key="4">
    <source>
        <dbReference type="Proteomes" id="UP000523955"/>
    </source>
</evidence>
<dbReference type="InterPro" id="IPR022409">
    <property type="entry name" value="PKD/Chitinase_dom"/>
</dbReference>
<dbReference type="SUPFAM" id="SSF49299">
    <property type="entry name" value="PKD domain"/>
    <property type="match status" value="1"/>
</dbReference>
<dbReference type="Gene3D" id="2.60.40.10">
    <property type="entry name" value="Immunoglobulins"/>
    <property type="match status" value="1"/>
</dbReference>
<proteinExistence type="predicted"/>
<feature type="chain" id="PRO_5030631322" evidence="1">
    <location>
        <begin position="27"/>
        <end position="545"/>
    </location>
</feature>
<feature type="domain" description="PKD" evidence="2">
    <location>
        <begin position="495"/>
        <end position="545"/>
    </location>
</feature>
<evidence type="ECO:0000313" key="3">
    <source>
        <dbReference type="EMBL" id="MBB6629409.1"/>
    </source>
</evidence>
<dbReference type="InterPro" id="IPR013783">
    <property type="entry name" value="Ig-like_fold"/>
</dbReference>
<reference evidence="3 4" key="1">
    <citation type="submission" date="2020-08" db="EMBL/GenBank/DDBJ databases">
        <authorList>
            <person name="Seo M.-J."/>
        </authorList>
    </citation>
    <scope>NUCLEOTIDE SEQUENCE [LARGE SCALE GENOMIC DNA]</scope>
    <source>
        <strain evidence="3 4">KIGAM211</strain>
    </source>
</reference>
<dbReference type="InterPro" id="IPR035986">
    <property type="entry name" value="PKD_dom_sf"/>
</dbReference>
<sequence>MSLRTALLLPVATAALVASGAAPALAGPSWTPSEPLADLTPDRVGPPVLDVNAAGDAVLAAVQSSFVGPSRVVAFARGAGGTWHPAALQPDGSRNVGGPHVAVDGSGRSIVAWVASDGSRASSPYVEYTLFARGAEADVTGGRPQLHEIATRDGATVSGLEVAVGMSGDLAAVWYDEAHDEVQAATGTITHGFSAPFPLAVASGRVLTTQVGVDAVGDAVFAWEVSAGDRHTVLATTLPQGEAPGPTVVLDGDQPGAAATGPSLSVTPDGQTLLAWDQHRYDDPHEVRYAVRTHSLSSSFASGTWSEVGRVSREGEGTNGAAPTAVLTPQDLAVVTYGDDAQHLVAASRPDGGEFGGHEQLSAAGQEVYGPASLDAGYRGALAVSFRAYDAEGSSTTVSAWRGATDTAFGHAVEEPVGGGSSIGVDGEGNAYLAGTVSECLDQKCYDHASSIAARIFDPVAPTLRGVSTVVRRAGRASTFTAMGVADRISEPTVTWTFGDGTAAVTGESVRHRFRKPGTYRVRTVVEDAAGNRTRHVTKVHVRRR</sequence>
<gene>
    <name evidence="3" type="ORF">H5V45_18940</name>
</gene>
<keyword evidence="1" id="KW-0732">Signal</keyword>
<comment type="caution">
    <text evidence="3">The sequence shown here is derived from an EMBL/GenBank/DDBJ whole genome shotgun (WGS) entry which is preliminary data.</text>
</comment>
<name>A0A7X0RJD2_9ACTN</name>
<dbReference type="CDD" id="cd00146">
    <property type="entry name" value="PKD"/>
    <property type="match status" value="1"/>
</dbReference>
<dbReference type="GO" id="GO:0005975">
    <property type="term" value="P:carbohydrate metabolic process"/>
    <property type="evidence" value="ECO:0007669"/>
    <property type="project" value="UniProtKB-ARBA"/>
</dbReference>
<protein>
    <submittedName>
        <fullName evidence="3">PKD domain-containing protein</fullName>
    </submittedName>
</protein>
<evidence type="ECO:0000256" key="1">
    <source>
        <dbReference type="SAM" id="SignalP"/>
    </source>
</evidence>
<dbReference type="Proteomes" id="UP000523955">
    <property type="component" value="Unassembled WGS sequence"/>
</dbReference>
<dbReference type="RefSeq" id="WP_185254371.1">
    <property type="nucleotide sequence ID" value="NZ_JACKXE010000001.1"/>
</dbReference>
<keyword evidence="4" id="KW-1185">Reference proteome</keyword>
<dbReference type="Pfam" id="PF18911">
    <property type="entry name" value="PKD_4"/>
    <property type="match status" value="1"/>
</dbReference>
<dbReference type="InterPro" id="IPR000601">
    <property type="entry name" value="PKD_dom"/>
</dbReference>
<dbReference type="SMART" id="SM00089">
    <property type="entry name" value="PKD"/>
    <property type="match status" value="1"/>
</dbReference>
<dbReference type="EMBL" id="JACKXE010000001">
    <property type="protein sequence ID" value="MBB6629409.1"/>
    <property type="molecule type" value="Genomic_DNA"/>
</dbReference>
<evidence type="ECO:0000259" key="2">
    <source>
        <dbReference type="PROSITE" id="PS50093"/>
    </source>
</evidence>
<feature type="signal peptide" evidence="1">
    <location>
        <begin position="1"/>
        <end position="26"/>
    </location>
</feature>
<dbReference type="AlphaFoldDB" id="A0A7X0RJD2"/>
<accession>A0A7X0RJD2</accession>
<organism evidence="3 4">
    <name type="scientific">Nocardioides luti</name>
    <dbReference type="NCBI Taxonomy" id="2761101"/>
    <lineage>
        <taxon>Bacteria</taxon>
        <taxon>Bacillati</taxon>
        <taxon>Actinomycetota</taxon>
        <taxon>Actinomycetes</taxon>
        <taxon>Propionibacteriales</taxon>
        <taxon>Nocardioidaceae</taxon>
        <taxon>Nocardioides</taxon>
    </lineage>
</organism>
<dbReference type="PROSITE" id="PS50093">
    <property type="entry name" value="PKD"/>
    <property type="match status" value="1"/>
</dbReference>